<gene>
    <name evidence="1" type="ORF">ElyMa_003919400</name>
</gene>
<accession>A0AAV4FQH6</accession>
<comment type="caution">
    <text evidence="1">The sequence shown here is derived from an EMBL/GenBank/DDBJ whole genome shotgun (WGS) entry which is preliminary data.</text>
</comment>
<protein>
    <submittedName>
        <fullName evidence="1">Uncharacterized protein</fullName>
    </submittedName>
</protein>
<keyword evidence="2" id="KW-1185">Reference proteome</keyword>
<reference evidence="1 2" key="1">
    <citation type="journal article" date="2021" name="Elife">
        <title>Chloroplast acquisition without the gene transfer in kleptoplastic sea slugs, Plakobranchus ocellatus.</title>
        <authorList>
            <person name="Maeda T."/>
            <person name="Takahashi S."/>
            <person name="Yoshida T."/>
            <person name="Shimamura S."/>
            <person name="Takaki Y."/>
            <person name="Nagai Y."/>
            <person name="Toyoda A."/>
            <person name="Suzuki Y."/>
            <person name="Arimoto A."/>
            <person name="Ishii H."/>
            <person name="Satoh N."/>
            <person name="Nishiyama T."/>
            <person name="Hasebe M."/>
            <person name="Maruyama T."/>
            <person name="Minagawa J."/>
            <person name="Obokata J."/>
            <person name="Shigenobu S."/>
        </authorList>
    </citation>
    <scope>NUCLEOTIDE SEQUENCE [LARGE SCALE GENOMIC DNA]</scope>
</reference>
<proteinExistence type="predicted"/>
<evidence type="ECO:0000313" key="2">
    <source>
        <dbReference type="Proteomes" id="UP000762676"/>
    </source>
</evidence>
<name>A0AAV4FQH6_9GAST</name>
<dbReference type="AlphaFoldDB" id="A0AAV4FQH6"/>
<evidence type="ECO:0000313" key="1">
    <source>
        <dbReference type="EMBL" id="GFR75434.1"/>
    </source>
</evidence>
<dbReference type="EMBL" id="BMAT01007972">
    <property type="protein sequence ID" value="GFR75434.1"/>
    <property type="molecule type" value="Genomic_DNA"/>
</dbReference>
<sequence>MIIVIYDIDKKDDEDDDDYDDDVDDDNCDMDDGNEMINDNNNGVFFNQAKVANNKIAAEPVKQNKNKITIVVIMLFRNFKSGKYRNFNMLGFKY</sequence>
<dbReference type="Proteomes" id="UP000762676">
    <property type="component" value="Unassembled WGS sequence"/>
</dbReference>
<organism evidence="1 2">
    <name type="scientific">Elysia marginata</name>
    <dbReference type="NCBI Taxonomy" id="1093978"/>
    <lineage>
        <taxon>Eukaryota</taxon>
        <taxon>Metazoa</taxon>
        <taxon>Spiralia</taxon>
        <taxon>Lophotrochozoa</taxon>
        <taxon>Mollusca</taxon>
        <taxon>Gastropoda</taxon>
        <taxon>Heterobranchia</taxon>
        <taxon>Euthyneura</taxon>
        <taxon>Panpulmonata</taxon>
        <taxon>Sacoglossa</taxon>
        <taxon>Placobranchoidea</taxon>
        <taxon>Plakobranchidae</taxon>
        <taxon>Elysia</taxon>
    </lineage>
</organism>